<dbReference type="InterPro" id="IPR001647">
    <property type="entry name" value="HTH_TetR"/>
</dbReference>
<evidence type="ECO:0000313" key="5">
    <source>
        <dbReference type="Proteomes" id="UP001501251"/>
    </source>
</evidence>
<proteinExistence type="predicted"/>
<feature type="DNA-binding region" description="H-T-H motif" evidence="2">
    <location>
        <begin position="31"/>
        <end position="50"/>
    </location>
</feature>
<organism evidence="4 5">
    <name type="scientific">Streptosporangium oxazolinicum</name>
    <dbReference type="NCBI Taxonomy" id="909287"/>
    <lineage>
        <taxon>Bacteria</taxon>
        <taxon>Bacillati</taxon>
        <taxon>Actinomycetota</taxon>
        <taxon>Actinomycetes</taxon>
        <taxon>Streptosporangiales</taxon>
        <taxon>Streptosporangiaceae</taxon>
        <taxon>Streptosporangium</taxon>
    </lineage>
</organism>
<evidence type="ECO:0000259" key="3">
    <source>
        <dbReference type="PROSITE" id="PS50977"/>
    </source>
</evidence>
<dbReference type="SUPFAM" id="SSF46689">
    <property type="entry name" value="Homeodomain-like"/>
    <property type="match status" value="1"/>
</dbReference>
<dbReference type="SUPFAM" id="SSF48498">
    <property type="entry name" value="Tetracyclin repressor-like, C-terminal domain"/>
    <property type="match status" value="1"/>
</dbReference>
<dbReference type="EMBL" id="BAABAQ010000013">
    <property type="protein sequence ID" value="GAA4203885.1"/>
    <property type="molecule type" value="Genomic_DNA"/>
</dbReference>
<name>A0ABP8BDQ2_9ACTN</name>
<reference evidence="5" key="1">
    <citation type="journal article" date="2019" name="Int. J. Syst. Evol. Microbiol.">
        <title>The Global Catalogue of Microorganisms (GCM) 10K type strain sequencing project: providing services to taxonomists for standard genome sequencing and annotation.</title>
        <authorList>
            <consortium name="The Broad Institute Genomics Platform"/>
            <consortium name="The Broad Institute Genome Sequencing Center for Infectious Disease"/>
            <person name="Wu L."/>
            <person name="Ma J."/>
        </authorList>
    </citation>
    <scope>NUCLEOTIDE SEQUENCE [LARGE SCALE GENOMIC DNA]</scope>
    <source>
        <strain evidence="5">JCM 17388</strain>
    </source>
</reference>
<accession>A0ABP8BDQ2</accession>
<dbReference type="InterPro" id="IPR036271">
    <property type="entry name" value="Tet_transcr_reg_TetR-rel_C_sf"/>
</dbReference>
<evidence type="ECO:0000256" key="2">
    <source>
        <dbReference type="PROSITE-ProRule" id="PRU00335"/>
    </source>
</evidence>
<dbReference type="Proteomes" id="UP001501251">
    <property type="component" value="Unassembled WGS sequence"/>
</dbReference>
<dbReference type="PROSITE" id="PS50977">
    <property type="entry name" value="HTH_TETR_2"/>
    <property type="match status" value="1"/>
</dbReference>
<evidence type="ECO:0000313" key="4">
    <source>
        <dbReference type="EMBL" id="GAA4203885.1"/>
    </source>
</evidence>
<dbReference type="InterPro" id="IPR050109">
    <property type="entry name" value="HTH-type_TetR-like_transc_reg"/>
</dbReference>
<dbReference type="Gene3D" id="1.10.357.10">
    <property type="entry name" value="Tetracycline Repressor, domain 2"/>
    <property type="match status" value="1"/>
</dbReference>
<gene>
    <name evidence="4" type="ORF">GCM10022252_62190</name>
</gene>
<dbReference type="Pfam" id="PF00440">
    <property type="entry name" value="TetR_N"/>
    <property type="match status" value="1"/>
</dbReference>
<evidence type="ECO:0000256" key="1">
    <source>
        <dbReference type="ARBA" id="ARBA00023125"/>
    </source>
</evidence>
<comment type="caution">
    <text evidence="4">The sequence shown here is derived from an EMBL/GenBank/DDBJ whole genome shotgun (WGS) entry which is preliminary data.</text>
</comment>
<keyword evidence="1 2" id="KW-0238">DNA-binding</keyword>
<feature type="domain" description="HTH tetR-type" evidence="3">
    <location>
        <begin position="8"/>
        <end position="68"/>
    </location>
</feature>
<protein>
    <submittedName>
        <fullName evidence="4">TetR/AcrR family transcriptional regulator</fullName>
    </submittedName>
</protein>
<dbReference type="RefSeq" id="WP_344921697.1">
    <property type="nucleotide sequence ID" value="NZ_BAABAQ010000013.1"/>
</dbReference>
<dbReference type="PANTHER" id="PTHR30055:SF209">
    <property type="entry name" value="POSSIBLE TRANSCRIPTIONAL REGULATORY PROTEIN (PROBABLY TETR-FAMILY)"/>
    <property type="match status" value="1"/>
</dbReference>
<keyword evidence="5" id="KW-1185">Reference proteome</keyword>
<dbReference type="PANTHER" id="PTHR30055">
    <property type="entry name" value="HTH-TYPE TRANSCRIPTIONAL REGULATOR RUTR"/>
    <property type="match status" value="1"/>
</dbReference>
<sequence length="185" mass="20212">MSERADAARNRQAILRATEELLTLHDGAHISLDQVAAHAQVGKGTVFRRFGNRTGLMQALLQERAAQLRQALQSGPPPLGPGAPSAERIVAFLDALSQLAAGNLALLTAHERSCATDRHADPTYLRWHTHLETLIGQARPDLDATFVAHALLGMFDADMVRRLTQEDDPGRFARSLRQLVGELLT</sequence>
<dbReference type="InterPro" id="IPR009057">
    <property type="entry name" value="Homeodomain-like_sf"/>
</dbReference>